<dbReference type="AlphaFoldDB" id="A0A0F9IU39"/>
<dbReference type="EMBL" id="LAZR01011593">
    <property type="protein sequence ID" value="KKM60869.1"/>
    <property type="molecule type" value="Genomic_DNA"/>
</dbReference>
<reference evidence="2" key="1">
    <citation type="journal article" date="2015" name="Nature">
        <title>Complex archaea that bridge the gap between prokaryotes and eukaryotes.</title>
        <authorList>
            <person name="Spang A."/>
            <person name="Saw J.H."/>
            <person name="Jorgensen S.L."/>
            <person name="Zaremba-Niedzwiedzka K."/>
            <person name="Martijn J."/>
            <person name="Lind A.E."/>
            <person name="van Eijk R."/>
            <person name="Schleper C."/>
            <person name="Guy L."/>
            <person name="Ettema T.J."/>
        </authorList>
    </citation>
    <scope>NUCLEOTIDE SEQUENCE</scope>
</reference>
<sequence length="129" mass="14847">METVSKNIDLKKAPKLKGIGWGIIFFFTSIIYSTIPSFLIIRYWVWLNSFPIYTLSLFMLFLWIVAIILVLIYIVAMIRAFKQRNNPEGLGIPSGVKGFGLVSTLIIFGFILIWYLIFNQIAFFSMVPP</sequence>
<feature type="transmembrane region" description="Helical" evidence="1">
    <location>
        <begin position="21"/>
        <end position="46"/>
    </location>
</feature>
<name>A0A0F9IU39_9ZZZZ</name>
<protein>
    <submittedName>
        <fullName evidence="2">Uncharacterized protein</fullName>
    </submittedName>
</protein>
<feature type="transmembrane region" description="Helical" evidence="1">
    <location>
        <begin position="99"/>
        <end position="118"/>
    </location>
</feature>
<gene>
    <name evidence="2" type="ORF">LCGC14_1537450</name>
</gene>
<evidence type="ECO:0000256" key="1">
    <source>
        <dbReference type="SAM" id="Phobius"/>
    </source>
</evidence>
<comment type="caution">
    <text evidence="2">The sequence shown here is derived from an EMBL/GenBank/DDBJ whole genome shotgun (WGS) entry which is preliminary data.</text>
</comment>
<evidence type="ECO:0000313" key="2">
    <source>
        <dbReference type="EMBL" id="KKM60869.1"/>
    </source>
</evidence>
<keyword evidence="1" id="KW-0472">Membrane</keyword>
<proteinExistence type="predicted"/>
<keyword evidence="1" id="KW-1133">Transmembrane helix</keyword>
<organism evidence="2">
    <name type="scientific">marine sediment metagenome</name>
    <dbReference type="NCBI Taxonomy" id="412755"/>
    <lineage>
        <taxon>unclassified sequences</taxon>
        <taxon>metagenomes</taxon>
        <taxon>ecological metagenomes</taxon>
    </lineage>
</organism>
<accession>A0A0F9IU39</accession>
<feature type="transmembrane region" description="Helical" evidence="1">
    <location>
        <begin position="52"/>
        <end position="78"/>
    </location>
</feature>
<keyword evidence="1" id="KW-0812">Transmembrane</keyword>